<evidence type="ECO:0000313" key="1">
    <source>
        <dbReference type="EMBL" id="GMI16403.1"/>
    </source>
</evidence>
<accession>A0A9W7FQZ1</accession>
<proteinExistence type="predicted"/>
<organism evidence="1 2">
    <name type="scientific">Triparma laevis f. longispina</name>
    <dbReference type="NCBI Taxonomy" id="1714387"/>
    <lineage>
        <taxon>Eukaryota</taxon>
        <taxon>Sar</taxon>
        <taxon>Stramenopiles</taxon>
        <taxon>Ochrophyta</taxon>
        <taxon>Bolidophyceae</taxon>
        <taxon>Parmales</taxon>
        <taxon>Triparmaceae</taxon>
        <taxon>Triparma</taxon>
    </lineage>
</organism>
<reference evidence="2" key="1">
    <citation type="journal article" date="2023" name="Commun. Biol.">
        <title>Genome analysis of Parmales, the sister group of diatoms, reveals the evolutionary specialization of diatoms from phago-mixotrophs to photoautotrophs.</title>
        <authorList>
            <person name="Ban H."/>
            <person name="Sato S."/>
            <person name="Yoshikawa S."/>
            <person name="Yamada K."/>
            <person name="Nakamura Y."/>
            <person name="Ichinomiya M."/>
            <person name="Sato N."/>
            <person name="Blanc-Mathieu R."/>
            <person name="Endo H."/>
            <person name="Kuwata A."/>
            <person name="Ogata H."/>
        </authorList>
    </citation>
    <scope>NUCLEOTIDE SEQUENCE [LARGE SCALE GENOMIC DNA]</scope>
    <source>
        <strain evidence="2">NIES 3700</strain>
    </source>
</reference>
<name>A0A9W7FQZ1_9STRA</name>
<protein>
    <submittedName>
        <fullName evidence="1">Uncharacterized protein</fullName>
    </submittedName>
</protein>
<dbReference type="AlphaFoldDB" id="A0A9W7FQZ1"/>
<dbReference type="Proteomes" id="UP001165122">
    <property type="component" value="Unassembled WGS sequence"/>
</dbReference>
<comment type="caution">
    <text evidence="1">The sequence shown here is derived from an EMBL/GenBank/DDBJ whole genome shotgun (WGS) entry which is preliminary data.</text>
</comment>
<dbReference type="OrthoDB" id="10264456at2759"/>
<sequence>MHTIEFKIYLAAFVHEQTLIALRVLDKEWNGVAHALIIEVLRSGELIFHVGKDESYQSIQYRPGRCKLVTRVIFLLNVKKVGCYAFVFTNLVVIENPRGR</sequence>
<evidence type="ECO:0000313" key="2">
    <source>
        <dbReference type="Proteomes" id="UP001165122"/>
    </source>
</evidence>
<dbReference type="EMBL" id="BRXW01000251">
    <property type="protein sequence ID" value="GMI16403.1"/>
    <property type="molecule type" value="Genomic_DNA"/>
</dbReference>
<keyword evidence="2" id="KW-1185">Reference proteome</keyword>
<gene>
    <name evidence="1" type="ORF">TrLO_g12295</name>
</gene>